<sequence>MAKRTAPLLPGSDRLLAELGERLVLARKRRKITAKQMAERAGMSLPTLRSLEQGSAGVTLGAYMAVLQVLGLEKDIAQIALHDELGRHLQDAALSPSRTTASKNKPAPPRQPTSQRSASKPAAGELIKSAVGEPQRPATKRLKTVKQAPSHAKSARKKVVTGADLAAQLMEELNG</sequence>
<dbReference type="Proteomes" id="UP000327179">
    <property type="component" value="Chromosome"/>
</dbReference>
<dbReference type="SMART" id="SM00530">
    <property type="entry name" value="HTH_XRE"/>
    <property type="match status" value="1"/>
</dbReference>
<dbReference type="InterPro" id="IPR010982">
    <property type="entry name" value="Lambda_DNA-bd_dom_sf"/>
</dbReference>
<dbReference type="CDD" id="cd00093">
    <property type="entry name" value="HTH_XRE"/>
    <property type="match status" value="1"/>
</dbReference>
<gene>
    <name evidence="3" type="ORF">FXN65_17520</name>
</gene>
<protein>
    <submittedName>
        <fullName evidence="3">Helix-turn-helix domain-containing protein</fullName>
    </submittedName>
</protein>
<dbReference type="EMBL" id="CP043311">
    <property type="protein sequence ID" value="QEY63764.1"/>
    <property type="molecule type" value="Genomic_DNA"/>
</dbReference>
<dbReference type="PROSITE" id="PS50943">
    <property type="entry name" value="HTH_CROC1"/>
    <property type="match status" value="1"/>
</dbReference>
<dbReference type="KEGG" id="plal:FXN65_17520"/>
<accession>A0A5J6QMN4</accession>
<dbReference type="Gene3D" id="1.10.260.40">
    <property type="entry name" value="lambda repressor-like DNA-binding domains"/>
    <property type="match status" value="1"/>
</dbReference>
<reference evidence="3 4" key="1">
    <citation type="submission" date="2019-08" db="EMBL/GenBank/DDBJ databases">
        <title>Whole-genome Sequencing of e-waste polymer degrading bacterium Pseudomonas sp. strain PE08.</title>
        <authorList>
            <person name="Kirdat K."/>
            <person name="Debbarma P."/>
            <person name="Narawade N."/>
            <person name="Suyal D."/>
            <person name="Thorat V."/>
            <person name="Shouche Y."/>
            <person name="Goel R."/>
            <person name="Yadav A."/>
        </authorList>
    </citation>
    <scope>NUCLEOTIDE SEQUENCE [LARGE SCALE GENOMIC DNA]</scope>
    <source>
        <strain evidence="3 4">PE08</strain>
    </source>
</reference>
<dbReference type="InterPro" id="IPR001387">
    <property type="entry name" value="Cro/C1-type_HTH"/>
</dbReference>
<evidence type="ECO:0000259" key="2">
    <source>
        <dbReference type="PROSITE" id="PS50943"/>
    </source>
</evidence>
<proteinExistence type="predicted"/>
<evidence type="ECO:0000256" key="1">
    <source>
        <dbReference type="SAM" id="MobiDB-lite"/>
    </source>
</evidence>
<organism evidence="3 4">
    <name type="scientific">Metapseudomonas lalkuanensis</name>
    <dbReference type="NCBI Taxonomy" id="2604832"/>
    <lineage>
        <taxon>Bacteria</taxon>
        <taxon>Pseudomonadati</taxon>
        <taxon>Pseudomonadota</taxon>
        <taxon>Gammaproteobacteria</taxon>
        <taxon>Pseudomonadales</taxon>
        <taxon>Pseudomonadaceae</taxon>
        <taxon>Metapseudomonas</taxon>
    </lineage>
</organism>
<dbReference type="RefSeq" id="WP_151134765.1">
    <property type="nucleotide sequence ID" value="NZ_CP043311.1"/>
</dbReference>
<name>A0A5J6QMN4_9GAMM</name>
<dbReference type="GO" id="GO:0003677">
    <property type="term" value="F:DNA binding"/>
    <property type="evidence" value="ECO:0007669"/>
    <property type="project" value="InterPro"/>
</dbReference>
<keyword evidence="4" id="KW-1185">Reference proteome</keyword>
<dbReference type="Pfam" id="PF13560">
    <property type="entry name" value="HTH_31"/>
    <property type="match status" value="1"/>
</dbReference>
<evidence type="ECO:0000313" key="4">
    <source>
        <dbReference type="Proteomes" id="UP000327179"/>
    </source>
</evidence>
<feature type="region of interest" description="Disordered" evidence="1">
    <location>
        <begin position="90"/>
        <end position="160"/>
    </location>
</feature>
<dbReference type="AlphaFoldDB" id="A0A5J6QMN4"/>
<evidence type="ECO:0000313" key="3">
    <source>
        <dbReference type="EMBL" id="QEY63764.1"/>
    </source>
</evidence>
<dbReference type="SUPFAM" id="SSF47413">
    <property type="entry name" value="lambda repressor-like DNA-binding domains"/>
    <property type="match status" value="1"/>
</dbReference>
<feature type="domain" description="HTH cro/C1-type" evidence="2">
    <location>
        <begin position="23"/>
        <end position="79"/>
    </location>
</feature>